<proteinExistence type="predicted"/>
<feature type="compositionally biased region" description="Polar residues" evidence="1">
    <location>
        <begin position="1"/>
        <end position="15"/>
    </location>
</feature>
<evidence type="ECO:0000313" key="3">
    <source>
        <dbReference type="Proteomes" id="UP001295684"/>
    </source>
</evidence>
<dbReference type="AlphaFoldDB" id="A0AAD1UMJ6"/>
<gene>
    <name evidence="2" type="ORF">ECRASSUSDP1_LOCUS12800</name>
</gene>
<keyword evidence="3" id="KW-1185">Reference proteome</keyword>
<accession>A0AAD1UMJ6</accession>
<protein>
    <submittedName>
        <fullName evidence="2">Uncharacterized protein</fullName>
    </submittedName>
</protein>
<evidence type="ECO:0000313" key="2">
    <source>
        <dbReference type="EMBL" id="CAI2371477.1"/>
    </source>
</evidence>
<dbReference type="Proteomes" id="UP001295684">
    <property type="component" value="Unassembled WGS sequence"/>
</dbReference>
<reference evidence="2" key="1">
    <citation type="submission" date="2023-07" db="EMBL/GenBank/DDBJ databases">
        <authorList>
            <consortium name="AG Swart"/>
            <person name="Singh M."/>
            <person name="Singh A."/>
            <person name="Seah K."/>
            <person name="Emmerich C."/>
        </authorList>
    </citation>
    <scope>NUCLEOTIDE SEQUENCE</scope>
    <source>
        <strain evidence="2">DP1</strain>
    </source>
</reference>
<comment type="caution">
    <text evidence="2">The sequence shown here is derived from an EMBL/GenBank/DDBJ whole genome shotgun (WGS) entry which is preliminary data.</text>
</comment>
<organism evidence="2 3">
    <name type="scientific">Euplotes crassus</name>
    <dbReference type="NCBI Taxonomy" id="5936"/>
    <lineage>
        <taxon>Eukaryota</taxon>
        <taxon>Sar</taxon>
        <taxon>Alveolata</taxon>
        <taxon>Ciliophora</taxon>
        <taxon>Intramacronucleata</taxon>
        <taxon>Spirotrichea</taxon>
        <taxon>Hypotrichia</taxon>
        <taxon>Euplotida</taxon>
        <taxon>Euplotidae</taxon>
        <taxon>Moneuplotes</taxon>
    </lineage>
</organism>
<sequence>MESTQDKLTALTKTNPALWDDGDLTVSEESSDTKPAQLPNLTKQFTNTLKDNKGHLRPDSLSEFCIEKRIVKHSSARNIQNDSIEKELEISFAPEEHKGNLSQEISSGVKGRKVTASTFRSEHKRLCDLRKTPSCEILKKIL</sequence>
<name>A0AAD1UMJ6_EUPCR</name>
<dbReference type="EMBL" id="CAMPGE010012715">
    <property type="protein sequence ID" value="CAI2371477.1"/>
    <property type="molecule type" value="Genomic_DNA"/>
</dbReference>
<feature type="region of interest" description="Disordered" evidence="1">
    <location>
        <begin position="1"/>
        <end position="38"/>
    </location>
</feature>
<evidence type="ECO:0000256" key="1">
    <source>
        <dbReference type="SAM" id="MobiDB-lite"/>
    </source>
</evidence>